<dbReference type="GO" id="GO:0005737">
    <property type="term" value="C:cytoplasm"/>
    <property type="evidence" value="ECO:0007669"/>
    <property type="project" value="TreeGrafter"/>
</dbReference>
<organism evidence="7 8">
    <name type="scientific">Amycolatopsis xylanica</name>
    <dbReference type="NCBI Taxonomy" id="589385"/>
    <lineage>
        <taxon>Bacteria</taxon>
        <taxon>Bacillati</taxon>
        <taxon>Actinomycetota</taxon>
        <taxon>Actinomycetes</taxon>
        <taxon>Pseudonocardiales</taxon>
        <taxon>Pseudonocardiaceae</taxon>
        <taxon>Amycolatopsis</taxon>
    </lineage>
</organism>
<evidence type="ECO:0000256" key="5">
    <source>
        <dbReference type="ARBA" id="ARBA00023004"/>
    </source>
</evidence>
<name>A0A1H3RRE6_9PSEU</name>
<dbReference type="InterPro" id="IPR042098">
    <property type="entry name" value="TauD-like_sf"/>
</dbReference>
<dbReference type="Pfam" id="PF02668">
    <property type="entry name" value="TauD"/>
    <property type="match status" value="1"/>
</dbReference>
<dbReference type="GO" id="GO:0006790">
    <property type="term" value="P:sulfur compound metabolic process"/>
    <property type="evidence" value="ECO:0007669"/>
    <property type="project" value="TreeGrafter"/>
</dbReference>
<dbReference type="InterPro" id="IPR051323">
    <property type="entry name" value="AtsK-like"/>
</dbReference>
<dbReference type="SUPFAM" id="SSF51197">
    <property type="entry name" value="Clavaminate synthase-like"/>
    <property type="match status" value="1"/>
</dbReference>
<dbReference type="RefSeq" id="WP_091298107.1">
    <property type="nucleotide sequence ID" value="NZ_FNON01000011.1"/>
</dbReference>
<dbReference type="PANTHER" id="PTHR30468:SF1">
    <property type="entry name" value="ALPHA-KETOGLUTARATE-DEPENDENT SULFONATE DIOXYGENASE"/>
    <property type="match status" value="1"/>
</dbReference>
<evidence type="ECO:0000313" key="7">
    <source>
        <dbReference type="EMBL" id="SDZ27469.1"/>
    </source>
</evidence>
<keyword evidence="2" id="KW-0479">Metal-binding</keyword>
<protein>
    <submittedName>
        <fullName evidence="7">Taurine dioxygenase</fullName>
    </submittedName>
</protein>
<evidence type="ECO:0000259" key="6">
    <source>
        <dbReference type="Pfam" id="PF02668"/>
    </source>
</evidence>
<dbReference type="GO" id="GO:0046872">
    <property type="term" value="F:metal ion binding"/>
    <property type="evidence" value="ECO:0007669"/>
    <property type="project" value="UniProtKB-KW"/>
</dbReference>
<keyword evidence="3 7" id="KW-0223">Dioxygenase</keyword>
<dbReference type="PANTHER" id="PTHR30468">
    <property type="entry name" value="ALPHA-KETOGLUTARATE-DEPENDENT SULFONATE DIOXYGENASE"/>
    <property type="match status" value="1"/>
</dbReference>
<dbReference type="OrthoDB" id="581608at2"/>
<keyword evidence="8" id="KW-1185">Reference proteome</keyword>
<dbReference type="STRING" id="589385.SAMN05421504_111237"/>
<accession>A0A1H3RRE6</accession>
<evidence type="ECO:0000313" key="8">
    <source>
        <dbReference type="Proteomes" id="UP000199515"/>
    </source>
</evidence>
<proteinExistence type="inferred from homology"/>
<evidence type="ECO:0000256" key="4">
    <source>
        <dbReference type="ARBA" id="ARBA00023002"/>
    </source>
</evidence>
<evidence type="ECO:0000256" key="3">
    <source>
        <dbReference type="ARBA" id="ARBA00022964"/>
    </source>
</evidence>
<feature type="domain" description="TauD/TfdA-like" evidence="6">
    <location>
        <begin position="24"/>
        <end position="280"/>
    </location>
</feature>
<dbReference type="Gene3D" id="3.60.130.10">
    <property type="entry name" value="Clavaminate synthase-like"/>
    <property type="match status" value="1"/>
</dbReference>
<dbReference type="EMBL" id="FNON01000011">
    <property type="protein sequence ID" value="SDZ27469.1"/>
    <property type="molecule type" value="Genomic_DNA"/>
</dbReference>
<dbReference type="InterPro" id="IPR003819">
    <property type="entry name" value="TauD/TfdA-like"/>
</dbReference>
<comment type="similarity">
    <text evidence="1">Belongs to the TfdA dioxygenase family.</text>
</comment>
<reference evidence="7 8" key="1">
    <citation type="submission" date="2016-10" db="EMBL/GenBank/DDBJ databases">
        <authorList>
            <person name="de Groot N.N."/>
        </authorList>
    </citation>
    <scope>NUCLEOTIDE SEQUENCE [LARGE SCALE GENOMIC DNA]</scope>
    <source>
        <strain evidence="7 8">CPCC 202699</strain>
    </source>
</reference>
<gene>
    <name evidence="7" type="ORF">SAMN05421504_111237</name>
</gene>
<dbReference type="AlphaFoldDB" id="A0A1H3RRE6"/>
<evidence type="ECO:0000256" key="1">
    <source>
        <dbReference type="ARBA" id="ARBA00005896"/>
    </source>
</evidence>
<keyword evidence="4" id="KW-0560">Oxidoreductase</keyword>
<evidence type="ECO:0000256" key="2">
    <source>
        <dbReference type="ARBA" id="ARBA00022723"/>
    </source>
</evidence>
<sequence length="290" mass="32344">MEQYELDAVQRITTRAAREYRTLEVAPITPVIGAEVTGLDLARELTEQQLDEVKTAFLEHHVLVFRDQHLSTEDHKRLAAHFGELRPVNPPPQDADPYVLEIKTTAEAANVAGNGWHADGTADAEPSLGSMLYITQIPEGGSGGDTMFANMYLAYDMLSPTMRGLLDGLTAVHDGALAFRGRKPPADYVVPVSEHPLVVRHPETDRKILYVNPAYTARIPQLSADESRALLDMLFAVVPNRPMLSCRVRWTPNTLVFWDNRCVQHHAIYDYYPMTRYGKRVAINGGPLKG</sequence>
<dbReference type="Proteomes" id="UP000199515">
    <property type="component" value="Unassembled WGS sequence"/>
</dbReference>
<keyword evidence="5" id="KW-0408">Iron</keyword>
<dbReference type="GO" id="GO:0000908">
    <property type="term" value="F:taurine dioxygenase activity"/>
    <property type="evidence" value="ECO:0007669"/>
    <property type="project" value="TreeGrafter"/>
</dbReference>